<reference evidence="3 4" key="1">
    <citation type="submission" date="2021-05" db="EMBL/GenBank/DDBJ databases">
        <title>Complete genome of Nocardioides aquaticus KCTC 9944T isolated from meromictic and hypersaline Ekho Lake, Antarctica.</title>
        <authorList>
            <person name="Hwang K."/>
            <person name="Kim K.M."/>
            <person name="Choe H."/>
        </authorList>
    </citation>
    <scope>NUCLEOTIDE SEQUENCE [LARGE SCALE GENOMIC DNA]</scope>
    <source>
        <strain evidence="3 4">KCTC 9944</strain>
    </source>
</reference>
<comment type="similarity">
    <text evidence="1">Belongs to the CutC family.</text>
</comment>
<evidence type="ECO:0000256" key="2">
    <source>
        <dbReference type="ARBA" id="ARBA00019014"/>
    </source>
</evidence>
<protein>
    <recommendedName>
        <fullName evidence="2">Copper homeostasis protein cutC homolog</fullName>
    </recommendedName>
</protein>
<proteinExistence type="inferred from homology"/>
<keyword evidence="4" id="KW-1185">Reference proteome</keyword>
<evidence type="ECO:0000313" key="3">
    <source>
        <dbReference type="EMBL" id="QVT78611.1"/>
    </source>
</evidence>
<dbReference type="PANTHER" id="PTHR12598">
    <property type="entry name" value="COPPER HOMEOSTASIS PROTEIN CUTC"/>
    <property type="match status" value="1"/>
</dbReference>
<evidence type="ECO:0000256" key="1">
    <source>
        <dbReference type="ARBA" id="ARBA00007768"/>
    </source>
</evidence>
<dbReference type="Proteomes" id="UP000679307">
    <property type="component" value="Chromosome"/>
</dbReference>
<dbReference type="SUPFAM" id="SSF110395">
    <property type="entry name" value="CutC-like"/>
    <property type="match status" value="1"/>
</dbReference>
<dbReference type="PANTHER" id="PTHR12598:SF0">
    <property type="entry name" value="COPPER HOMEOSTASIS PROTEIN CUTC HOMOLOG"/>
    <property type="match status" value="1"/>
</dbReference>
<accession>A0ABX8EE99</accession>
<dbReference type="RefSeq" id="WP_214058179.1">
    <property type="nucleotide sequence ID" value="NZ_BAAAHS010000036.1"/>
</dbReference>
<dbReference type="Gene3D" id="3.20.20.380">
    <property type="entry name" value="Copper homeostasis (CutC) domain"/>
    <property type="match status" value="1"/>
</dbReference>
<organism evidence="3 4">
    <name type="scientific">Nocardioides aquaticus</name>
    <dbReference type="NCBI Taxonomy" id="160826"/>
    <lineage>
        <taxon>Bacteria</taxon>
        <taxon>Bacillati</taxon>
        <taxon>Actinomycetota</taxon>
        <taxon>Actinomycetes</taxon>
        <taxon>Propionibacteriales</taxon>
        <taxon>Nocardioidaceae</taxon>
        <taxon>Nocardioides</taxon>
    </lineage>
</organism>
<evidence type="ECO:0000313" key="4">
    <source>
        <dbReference type="Proteomes" id="UP000679307"/>
    </source>
</evidence>
<dbReference type="EMBL" id="CP075371">
    <property type="protein sequence ID" value="QVT78611.1"/>
    <property type="molecule type" value="Genomic_DNA"/>
</dbReference>
<gene>
    <name evidence="3" type="primary">cutC</name>
    <name evidence="3" type="ORF">ENKNEFLB_00989</name>
</gene>
<dbReference type="InterPro" id="IPR005627">
    <property type="entry name" value="CutC-like"/>
</dbReference>
<name>A0ABX8EE99_9ACTN</name>
<dbReference type="InterPro" id="IPR036822">
    <property type="entry name" value="CutC-like_dom_sf"/>
</dbReference>
<sequence length="263" mass="27656">MSDVAAGGHPGSAGPLPVRGLLEVAVTHPRDVPGCVEGGADRLAVVAPGASYATAPEPALVSAVARSSGLPVRALLRLPPADGAAPYAADPASLDQLADLAREYVALGAEGVVLGFLDADLEVDVWACRRLLAAVPGTPWTFHRAIDDTLDPVRSWGRVVDLPGVTSVRSGGSPQGLAHGYEDLLALARRSLEVARLLMPAGGLSAEHVPWFAREGVRQLHLGTQVRPGASYRSYVDAGYVRSWRRLLDDAVDRDQRTDWAGT</sequence>
<dbReference type="Pfam" id="PF03932">
    <property type="entry name" value="CutC"/>
    <property type="match status" value="1"/>
</dbReference>